<evidence type="ECO:0000313" key="3">
    <source>
        <dbReference type="EMBL" id="MBS3057544.1"/>
    </source>
</evidence>
<organism evidence="3 4">
    <name type="scientific">Candidatus Iainarchaeum sp</name>
    <dbReference type="NCBI Taxonomy" id="3101447"/>
    <lineage>
        <taxon>Archaea</taxon>
        <taxon>Candidatus Iainarchaeota</taxon>
        <taxon>Candidatus Iainarchaeia</taxon>
        <taxon>Candidatus Iainarchaeales</taxon>
        <taxon>Candidatus Iainarchaeaceae</taxon>
        <taxon>Candidatus Iainarchaeum</taxon>
    </lineage>
</organism>
<dbReference type="InterPro" id="IPR013783">
    <property type="entry name" value="Ig-like_fold"/>
</dbReference>
<dbReference type="Proteomes" id="UP000677687">
    <property type="component" value="Unassembled WGS sequence"/>
</dbReference>
<dbReference type="InterPro" id="IPR022409">
    <property type="entry name" value="PKD/Chitinase_dom"/>
</dbReference>
<gene>
    <name evidence="3" type="ORF">J4415_02845</name>
</gene>
<protein>
    <submittedName>
        <fullName evidence="3">PKD domain-containing protein</fullName>
    </submittedName>
</protein>
<dbReference type="SMART" id="SM00089">
    <property type="entry name" value="PKD"/>
    <property type="match status" value="1"/>
</dbReference>
<dbReference type="PROSITE" id="PS50093">
    <property type="entry name" value="PKD"/>
    <property type="match status" value="1"/>
</dbReference>
<dbReference type="SUPFAM" id="SSF49299">
    <property type="entry name" value="PKD domain"/>
    <property type="match status" value="1"/>
</dbReference>
<dbReference type="CDD" id="cd00146">
    <property type="entry name" value="PKD"/>
    <property type="match status" value="1"/>
</dbReference>
<feature type="transmembrane region" description="Helical" evidence="1">
    <location>
        <begin position="1634"/>
        <end position="1653"/>
    </location>
</feature>
<dbReference type="InterPro" id="IPR035986">
    <property type="entry name" value="PKD_dom_sf"/>
</dbReference>
<name>A0A8T4KUB7_9ARCH</name>
<feature type="transmembrane region" description="Helical" evidence="1">
    <location>
        <begin position="1697"/>
        <end position="1717"/>
    </location>
</feature>
<comment type="caution">
    <text evidence="3">The sequence shown here is derived from an EMBL/GenBank/DDBJ whole genome shotgun (WGS) entry which is preliminary data.</text>
</comment>
<dbReference type="InterPro" id="IPR011635">
    <property type="entry name" value="CARDB"/>
</dbReference>
<evidence type="ECO:0000313" key="4">
    <source>
        <dbReference type="Proteomes" id="UP000677687"/>
    </source>
</evidence>
<evidence type="ECO:0000256" key="1">
    <source>
        <dbReference type="SAM" id="Phobius"/>
    </source>
</evidence>
<feature type="domain" description="PKD" evidence="2">
    <location>
        <begin position="695"/>
        <end position="783"/>
    </location>
</feature>
<dbReference type="PROSITE" id="PS51257">
    <property type="entry name" value="PROKAR_LIPOPROTEIN"/>
    <property type="match status" value="1"/>
</dbReference>
<evidence type="ECO:0000259" key="2">
    <source>
        <dbReference type="PROSITE" id="PS50093"/>
    </source>
</evidence>
<keyword evidence="1" id="KW-0472">Membrane</keyword>
<dbReference type="Gene3D" id="2.60.40.10">
    <property type="entry name" value="Immunoglobulins"/>
    <property type="match status" value="5"/>
</dbReference>
<proteinExistence type="predicted"/>
<sequence>MQDKIQHRKTYNFRRVSAILLFIVIALSFASAQACPKTWTSQFDWASGIGENVDPSSVLGSLVLKKATEGIWKFDEGGGNIAHSSGDFDRNGTISGSYSWGSGTLNLSGNTKVDFGGFPIRPTANDNFSVSVKLNGLASGYIVGVGCGGPIWCEPGWSIQAVDNEGTKKFMFELYTTYAYPDAQGNIQCTSGWQRIFSNSISQAQGSVISAGWSRTGTIVCGSTTLDVGTMYLSATGNGSPLGGGAVANVTLGFQSRSFVAGQVESCYWSGNCYYSGLTGSIDEIRISTGKYNAPGKWHADYDAGVESTFNSLTWNSQVSQNTSVGFKFKSANTPTELESANWFTGNLLNIGQTGRYARIESTLSSDMSATPLLKDVTLNCTATGAGAGGGGGDGNCGNGTINSGETCDGSNLGGKTCSDFDSFTGGTLTCQNCSLNTSNCTAPPPYCGNGTIDSGESCDGGNLGGRACTDFDSFTGGSLGCASCSFDTSQCTGGTPGGCGNGTINTGETCDGSNLGGKTCSDIDDFVFGSLSCNPNCSLNTSGCIKAENCGNGTINSGETCDGSNLGGKTCPDFGFAGGTLSCSASCAIDTGNCTRCGNNAIDAGEECDGSNLGGKQCTDFDDYASGILGCSSCSFNTSNCTTCGNNRINPGEQCDGTDFGGKTCTDYGFTGGTLGCASGCSIDTSNCTTNLSPVAIISPTNAEGFAGNAISFDGSASYDPDGTITSYAWNFGNGQAGGGTAAQGTYSSAGVYTVSLTVTDNLSATDGASATATVIAPSTGTCPSGKTWTTKEEWDSGSRNQVDTANYPGSVRITDSQTSGTLNLYFDSGQQSSHNALSFNAEKPAGTEVKVRLRAANTLAGLASAAWTQYYTAGTASLSNQIGRYAELEALLETSDASITPKLNDLTLGCSGLPSSSIDLIVESVALSPGSSVAQGTAVNITATIKNNSSIAINSPFAVALYQGLATGTPLQTQNIASLGANASSTIQFTNISTSSLSGSVIFTVFADSANAIPEADETNNQQQAGLAVTSATGVDIAVISASFNPAAVSRSQGSQLSVTVENNGANATGSFYVSLSKSGAPVQIITVPDLAPGASTTLEFSVSSADSGAITFTALADSTNILNESDETNNSASAVLTVSTNKPDLSLVSFIADSLQPIPGAIVKLTATIKNLGIAVVQQAFSILLTSAGLALETKDLSAAKSCTNELGQQVSAALCSAANSGDTEAIEFSIDTSGKSGNVEYTVYADSGNAVDEDNENNNTGTLTLNITDKPDLHIRAVSYPRSIIRGQSAAMAADVGNMGSKAAGTSNLYVYRRKLSVETTITNAGVPTLAAATIHNSQFSLSTAGLEDLVEVFSLADSANSVDESNENNNSAGITMVILSGEICNNAVDDDADGRTDADDPECVEICADGLDNDADGKIDEGCGEICWDAIDNDADGLIDESCDDPPKEKCGDSIDNDQDGLVDEGCPFIFTECIDTDEDAICNEDEIMKFHTDPEDADSDNDCVNDGQEIKYDLTDPVDINSNVISIDITKEVSIGEKVEIRAKHPMLGTIKSTRAEITWQHKKVVEDSDAEGLITYEPLEEGTYKVNVQVCANRIKGSFSVIAAGLTMQHFLTNIAKLLFGQAIVEAPLLLILLVVLCGIAAVLAYKHSHYLFEEGAKSSEEIRRETLARAALSVIAFALPLIANRFLSLNAAIVLAIAEIFVIIVFAYFKGQQAD</sequence>
<keyword evidence="1" id="KW-1133">Transmembrane helix</keyword>
<dbReference type="InterPro" id="IPR000601">
    <property type="entry name" value="PKD_dom"/>
</dbReference>
<reference evidence="3" key="1">
    <citation type="submission" date="2021-03" db="EMBL/GenBank/DDBJ databases">
        <authorList>
            <person name="Jaffe A."/>
        </authorList>
    </citation>
    <scope>NUCLEOTIDE SEQUENCE</scope>
    <source>
        <strain evidence="3">RIFCSPHIGHO2_01_FULL_AR10_44_11</strain>
    </source>
</reference>
<keyword evidence="1" id="KW-0812">Transmembrane</keyword>
<feature type="transmembrane region" description="Helical" evidence="1">
    <location>
        <begin position="1674"/>
        <end position="1691"/>
    </location>
</feature>
<reference evidence="3" key="2">
    <citation type="submission" date="2021-05" db="EMBL/GenBank/DDBJ databases">
        <title>Protein family content uncovers lineage relationships and bacterial pathway maintenance mechanisms in DPANN archaea.</title>
        <authorList>
            <person name="Castelle C.J."/>
            <person name="Meheust R."/>
            <person name="Jaffe A.L."/>
            <person name="Seitz K."/>
            <person name="Gong X."/>
            <person name="Baker B.J."/>
            <person name="Banfield J.F."/>
        </authorList>
    </citation>
    <scope>NUCLEOTIDE SEQUENCE</scope>
    <source>
        <strain evidence="3">RIFCSPHIGHO2_01_FULL_AR10_44_11</strain>
    </source>
</reference>
<dbReference type="Pfam" id="PF18911">
    <property type="entry name" value="PKD_4"/>
    <property type="match status" value="1"/>
</dbReference>
<accession>A0A8T4KUB7</accession>
<dbReference type="EMBL" id="JAGVWD010000041">
    <property type="protein sequence ID" value="MBS3057544.1"/>
    <property type="molecule type" value="Genomic_DNA"/>
</dbReference>
<dbReference type="Pfam" id="PF07705">
    <property type="entry name" value="CARDB"/>
    <property type="match status" value="4"/>
</dbReference>